<protein>
    <submittedName>
        <fullName evidence="2">DUF1538 domain-containing protein</fullName>
    </submittedName>
</protein>
<feature type="transmembrane region" description="Helical" evidence="1">
    <location>
        <begin position="330"/>
        <end position="349"/>
    </location>
</feature>
<feature type="transmembrane region" description="Helical" evidence="1">
    <location>
        <begin position="361"/>
        <end position="381"/>
    </location>
</feature>
<keyword evidence="1" id="KW-0812">Transmembrane</keyword>
<feature type="transmembrane region" description="Helical" evidence="1">
    <location>
        <begin position="601"/>
        <end position="620"/>
    </location>
</feature>
<feature type="transmembrane region" description="Helical" evidence="1">
    <location>
        <begin position="538"/>
        <end position="557"/>
    </location>
</feature>
<sequence length="636" mass="69530">MARNEKEETIHIGSKEALALIIPYFRKKFWEQTKSVVWVVSYMTLFQLIVLRIPIKEAGIISLGIFAVIIGLTFFMEGLYLGIMPLGETIGLRLPQKGNLFTIIVFCLFVGIVATLAEPAISVLKQSGSAVNPWDAPLLFHLLNEGADVLFLSIAIGVGFSIVFGIIRIIYGISLSKFLVPSLIILILITIYAFNNENLRLISGLAWDSGVVATGSLTVPLIVALGLGVSKASRTSDTTTGFGVVTLASLFPILSVFVVGLYFAPNLPQPMPKEKFFAGGITVEQSKLLFGEKNPETLFGISEKEHNSQLSIHNKLVKIMEGMSESFSDSLQAIIPLAGCLILFLYVILRESLPFTDELYLGILFVFIGLAIFNFGIFFGLSKLGSQVGNKLPSSFRSIELTDSTREIKNFNPKIVFTATDEHGTTEDFFYLKDKKSFSQIPFRDKNYDSKSEIYSYVPIHGPLFGKEDNLLGYFVALLFAFLLGYSATLAEPALSALATSVEEVTVGTVKKRVLIQAVGIGVGLGTLLGILKIFVGIPLLYILLPSYIFLVFLTLLSKPEFIDIAWDSAGVTTGPITVPLIIVLGLGIGNQLNIVDGFGILSSAAIFPVLTVLVMGLWMERSRRQSLTNIEAEEK</sequence>
<dbReference type="Pfam" id="PF07556">
    <property type="entry name" value="DUF1538"/>
    <property type="match status" value="2"/>
</dbReference>
<feature type="transmembrane region" description="Helical" evidence="1">
    <location>
        <begin position="149"/>
        <end position="171"/>
    </location>
</feature>
<feature type="transmembrane region" description="Helical" evidence="1">
    <location>
        <begin position="36"/>
        <end position="55"/>
    </location>
</feature>
<dbReference type="InterPro" id="IPR011435">
    <property type="entry name" value="UmpAB"/>
</dbReference>
<dbReference type="EMBL" id="RQFP01000001">
    <property type="protein sequence ID" value="TGK95376.1"/>
    <property type="molecule type" value="Genomic_DNA"/>
</dbReference>
<name>A0A2M9XYM4_9LEPT</name>
<comment type="caution">
    <text evidence="2">The sequence shown here is derived from an EMBL/GenBank/DDBJ whole genome shotgun (WGS) entry which is preliminary data.</text>
</comment>
<evidence type="ECO:0000256" key="1">
    <source>
        <dbReference type="SAM" id="Phobius"/>
    </source>
</evidence>
<dbReference type="AlphaFoldDB" id="A0A2M9XYM4"/>
<feature type="transmembrane region" description="Helical" evidence="1">
    <location>
        <begin position="471"/>
        <end position="493"/>
    </location>
</feature>
<feature type="transmembrane region" description="Helical" evidence="1">
    <location>
        <begin position="61"/>
        <end position="86"/>
    </location>
</feature>
<proteinExistence type="predicted"/>
<gene>
    <name evidence="2" type="ORF">EHQ30_01700</name>
</gene>
<feature type="transmembrane region" description="Helical" evidence="1">
    <location>
        <begin position="98"/>
        <end position="117"/>
    </location>
</feature>
<dbReference type="RefSeq" id="WP_100791599.1">
    <property type="nucleotide sequence ID" value="NZ_NPDQ01000007.1"/>
</dbReference>
<evidence type="ECO:0000313" key="3">
    <source>
        <dbReference type="Proteomes" id="UP000297891"/>
    </source>
</evidence>
<feature type="transmembrane region" description="Helical" evidence="1">
    <location>
        <begin position="241"/>
        <end position="264"/>
    </location>
</feature>
<keyword evidence="1" id="KW-1133">Transmembrane helix</keyword>
<accession>A0A2M9XYM4</accession>
<reference evidence="2" key="1">
    <citation type="journal article" date="2019" name="PLoS Negl. Trop. Dis.">
        <title>Revisiting the worldwide diversity of Leptospira species in the environment.</title>
        <authorList>
            <person name="Vincent A.T."/>
            <person name="Schiettekatte O."/>
            <person name="Bourhy P."/>
            <person name="Veyrier F.J."/>
            <person name="Picardeau M."/>
        </authorList>
    </citation>
    <scope>NUCLEOTIDE SEQUENCE [LARGE SCALE GENOMIC DNA]</scope>
    <source>
        <strain evidence="2">201800277</strain>
    </source>
</reference>
<evidence type="ECO:0000313" key="2">
    <source>
        <dbReference type="EMBL" id="TGK95376.1"/>
    </source>
</evidence>
<feature type="transmembrane region" description="Helical" evidence="1">
    <location>
        <begin position="569"/>
        <end position="589"/>
    </location>
</feature>
<dbReference type="OrthoDB" id="9805989at2"/>
<dbReference type="Proteomes" id="UP000297891">
    <property type="component" value="Unassembled WGS sequence"/>
</dbReference>
<keyword evidence="1" id="KW-0472">Membrane</keyword>
<feature type="transmembrane region" description="Helical" evidence="1">
    <location>
        <begin position="178"/>
        <end position="194"/>
    </location>
</feature>
<organism evidence="2 3">
    <name type="scientific">Leptospira brenneri</name>
    <dbReference type="NCBI Taxonomy" id="2023182"/>
    <lineage>
        <taxon>Bacteria</taxon>
        <taxon>Pseudomonadati</taxon>
        <taxon>Spirochaetota</taxon>
        <taxon>Spirochaetia</taxon>
        <taxon>Leptospirales</taxon>
        <taxon>Leptospiraceae</taxon>
        <taxon>Leptospira</taxon>
    </lineage>
</organism>
<feature type="transmembrane region" description="Helical" evidence="1">
    <location>
        <begin position="206"/>
        <end position="229"/>
    </location>
</feature>
<keyword evidence="3" id="KW-1185">Reference proteome</keyword>
<feature type="transmembrane region" description="Helical" evidence="1">
    <location>
        <begin position="514"/>
        <end position="532"/>
    </location>
</feature>